<organism evidence="1 2">
    <name type="scientific">Eumeta variegata</name>
    <name type="common">Bagworm moth</name>
    <name type="synonym">Eumeta japonica</name>
    <dbReference type="NCBI Taxonomy" id="151549"/>
    <lineage>
        <taxon>Eukaryota</taxon>
        <taxon>Metazoa</taxon>
        <taxon>Ecdysozoa</taxon>
        <taxon>Arthropoda</taxon>
        <taxon>Hexapoda</taxon>
        <taxon>Insecta</taxon>
        <taxon>Pterygota</taxon>
        <taxon>Neoptera</taxon>
        <taxon>Endopterygota</taxon>
        <taxon>Lepidoptera</taxon>
        <taxon>Glossata</taxon>
        <taxon>Ditrysia</taxon>
        <taxon>Tineoidea</taxon>
        <taxon>Psychidae</taxon>
        <taxon>Oiketicinae</taxon>
        <taxon>Eumeta</taxon>
    </lineage>
</organism>
<reference evidence="1 2" key="1">
    <citation type="journal article" date="2019" name="Commun. Biol.">
        <title>The bagworm genome reveals a unique fibroin gene that provides high tensile strength.</title>
        <authorList>
            <person name="Kono N."/>
            <person name="Nakamura H."/>
            <person name="Ohtoshi R."/>
            <person name="Tomita M."/>
            <person name="Numata K."/>
            <person name="Arakawa K."/>
        </authorList>
    </citation>
    <scope>NUCLEOTIDE SEQUENCE [LARGE SCALE GENOMIC DNA]</scope>
</reference>
<gene>
    <name evidence="1" type="ORF">EVAR_96406_1</name>
</gene>
<keyword evidence="2" id="KW-1185">Reference proteome</keyword>
<dbReference type="AlphaFoldDB" id="A0A4C1WAF3"/>
<accession>A0A4C1WAF3</accession>
<dbReference type="Proteomes" id="UP000299102">
    <property type="component" value="Unassembled WGS sequence"/>
</dbReference>
<protein>
    <submittedName>
        <fullName evidence="1">Uncharacterized protein</fullName>
    </submittedName>
</protein>
<sequence length="113" mass="11661">MSSMIVLRSIVNANLATLLKDVCHATPSPQACSQSAALCPINSPARGKIGVVTCPRHASQRSASGMAFAMVAGLAFTKDGAHAPTGCAPQAAPQAAPGARDERMPYIILKEFI</sequence>
<evidence type="ECO:0000313" key="2">
    <source>
        <dbReference type="Proteomes" id="UP000299102"/>
    </source>
</evidence>
<evidence type="ECO:0000313" key="1">
    <source>
        <dbReference type="EMBL" id="GBP48368.1"/>
    </source>
</evidence>
<dbReference type="EMBL" id="BGZK01000522">
    <property type="protein sequence ID" value="GBP48368.1"/>
    <property type="molecule type" value="Genomic_DNA"/>
</dbReference>
<name>A0A4C1WAF3_EUMVA</name>
<comment type="caution">
    <text evidence="1">The sequence shown here is derived from an EMBL/GenBank/DDBJ whole genome shotgun (WGS) entry which is preliminary data.</text>
</comment>
<proteinExistence type="predicted"/>